<proteinExistence type="predicted"/>
<evidence type="ECO:0000313" key="3">
    <source>
        <dbReference type="Proteomes" id="UP000272241"/>
    </source>
</evidence>
<organism evidence="2 3">
    <name type="scientific">Pseudomonas savastanoi</name>
    <name type="common">Pseudomonas syringae pv. savastanoi</name>
    <dbReference type="NCBI Taxonomy" id="29438"/>
    <lineage>
        <taxon>Bacteria</taxon>
        <taxon>Pseudomonadati</taxon>
        <taxon>Pseudomonadota</taxon>
        <taxon>Gammaproteobacteria</taxon>
        <taxon>Pseudomonadales</taxon>
        <taxon>Pseudomonadaceae</taxon>
        <taxon>Pseudomonas</taxon>
    </lineage>
</organism>
<dbReference type="AlphaFoldDB" id="A0A3M6APS1"/>
<dbReference type="PANTHER" id="PTHR43445">
    <property type="entry name" value="UDP-N-ACETYLMURAMATE--L-ALANINE LIGASE-RELATED"/>
    <property type="match status" value="1"/>
</dbReference>
<evidence type="ECO:0000313" key="2">
    <source>
        <dbReference type="EMBL" id="RMV21207.1"/>
    </source>
</evidence>
<name>A0A3M6APS1_PSESS</name>
<dbReference type="Gene3D" id="3.90.190.20">
    <property type="entry name" value="Mur ligase, C-terminal domain"/>
    <property type="match status" value="1"/>
</dbReference>
<comment type="caution">
    <text evidence="2">The sequence shown here is derived from an EMBL/GenBank/DDBJ whole genome shotgun (WGS) entry which is preliminary data.</text>
</comment>
<dbReference type="EMBL" id="RBUO01000102">
    <property type="protein sequence ID" value="RMV21207.1"/>
    <property type="molecule type" value="Genomic_DNA"/>
</dbReference>
<dbReference type="InterPro" id="IPR050061">
    <property type="entry name" value="MurCDEF_pg_biosynth"/>
</dbReference>
<dbReference type="Pfam" id="PF02875">
    <property type="entry name" value="Mur_ligase_C"/>
    <property type="match status" value="1"/>
</dbReference>
<evidence type="ECO:0000259" key="1">
    <source>
        <dbReference type="Pfam" id="PF02875"/>
    </source>
</evidence>
<keyword evidence="2" id="KW-0436">Ligase</keyword>
<dbReference type="InterPro" id="IPR004101">
    <property type="entry name" value="Mur_ligase_C"/>
</dbReference>
<dbReference type="GO" id="GO:0016881">
    <property type="term" value="F:acid-amino acid ligase activity"/>
    <property type="evidence" value="ECO:0007669"/>
    <property type="project" value="InterPro"/>
</dbReference>
<dbReference type="SUPFAM" id="SSF53244">
    <property type="entry name" value="MurD-like peptide ligases, peptide-binding domain"/>
    <property type="match status" value="1"/>
</dbReference>
<dbReference type="InterPro" id="IPR036615">
    <property type="entry name" value="Mur_ligase_C_dom_sf"/>
</dbReference>
<dbReference type="PANTHER" id="PTHR43445:SF5">
    <property type="entry name" value="UDP-N-ACETYLMURAMATE--L-ALANYL-GAMMA-D-GLUTAMYL-MESO-2,6-DIAMINOHEPTANDIOATE LIGASE"/>
    <property type="match status" value="1"/>
</dbReference>
<gene>
    <name evidence="2" type="ORF">ALP15_01329</name>
</gene>
<reference evidence="2 3" key="1">
    <citation type="submission" date="2018-08" db="EMBL/GenBank/DDBJ databases">
        <title>Recombination of ecologically and evolutionarily significant loci maintains genetic cohesion in the Pseudomonas syringae species complex.</title>
        <authorList>
            <person name="Dillon M."/>
            <person name="Thakur S."/>
            <person name="Almeida R.N.D."/>
            <person name="Weir B.S."/>
            <person name="Guttman D.S."/>
        </authorList>
    </citation>
    <scope>NUCLEOTIDE SEQUENCE [LARGE SCALE GENOMIC DNA]</scope>
    <source>
        <strain evidence="2 3">ICMP 11895</strain>
    </source>
</reference>
<dbReference type="Proteomes" id="UP000272241">
    <property type="component" value="Unassembled WGS sequence"/>
</dbReference>
<sequence length="135" mass="14159">MEKVADVRGITIYDDFAHHPTAIATTLDGLRKKIGDAPIIAVIEPRSNSMKLGAHRDGLPESVSQADQVVWYAPPNLGWDLAATVAGGSVPSTVCDSLEAIIARVHSQAQPGTHIVIMSNGGFGGLHGKLAEALK</sequence>
<feature type="domain" description="Mur ligase C-terminal" evidence="1">
    <location>
        <begin position="1"/>
        <end position="121"/>
    </location>
</feature>
<protein>
    <submittedName>
        <fullName evidence="2">UDP-N-acetylmuramate:L-alanyl-gamma-D-glutamyl-meso-diaminopimelate ligase</fullName>
    </submittedName>
</protein>
<accession>A0A3M6APS1</accession>